<evidence type="ECO:0000256" key="2">
    <source>
        <dbReference type="SAM" id="SignalP"/>
    </source>
</evidence>
<dbReference type="PANTHER" id="PTHR38102">
    <property type="entry name" value="PERIPLASMIC CHAPERONE SPY"/>
    <property type="match status" value="1"/>
</dbReference>
<feature type="compositionally biased region" description="Basic and acidic residues" evidence="1">
    <location>
        <begin position="85"/>
        <end position="113"/>
    </location>
</feature>
<dbReference type="GO" id="GO:0051082">
    <property type="term" value="F:unfolded protein binding"/>
    <property type="evidence" value="ECO:0007669"/>
    <property type="project" value="TreeGrafter"/>
</dbReference>
<dbReference type="Proteomes" id="UP000662314">
    <property type="component" value="Unassembled WGS sequence"/>
</dbReference>
<proteinExistence type="predicted"/>
<evidence type="ECO:0000313" key="3">
    <source>
        <dbReference type="EMBL" id="MBH8574120.1"/>
    </source>
</evidence>
<feature type="region of interest" description="Disordered" evidence="1">
    <location>
        <begin position="85"/>
        <end position="169"/>
    </location>
</feature>
<dbReference type="Gene3D" id="1.20.120.1490">
    <property type="match status" value="1"/>
</dbReference>
<evidence type="ECO:0000256" key="1">
    <source>
        <dbReference type="SAM" id="MobiDB-lite"/>
    </source>
</evidence>
<feature type="compositionally biased region" description="Basic and acidic residues" evidence="1">
    <location>
        <begin position="125"/>
        <end position="138"/>
    </location>
</feature>
<protein>
    <submittedName>
        <fullName evidence="3">P pilus assembly/Cpx signaling pathway, periplasmic inhibitor/zinc-resistance associated protein</fullName>
    </submittedName>
</protein>
<dbReference type="RefSeq" id="WP_214432937.1">
    <property type="nucleotide sequence ID" value="NZ_CAWPUQ010000291.1"/>
</dbReference>
<reference evidence="3 4" key="1">
    <citation type="journal article" date="2021" name="Int. J. Syst. Evol. Microbiol.">
        <title>Amazonocrinis nigriterrae gen. nov., sp. nov., Atlanticothrix silvestris gen. nov., sp. nov. and Dendronalium phyllosphericum gen. nov., sp. nov., nostocacean cyanobacteria from Brazilian environments.</title>
        <authorList>
            <person name="Alvarenga D.O."/>
            <person name="Andreote A.P.D."/>
            <person name="Branco L.H.Z."/>
            <person name="Delbaje E."/>
            <person name="Cruz R.B."/>
            <person name="Varani A.M."/>
            <person name="Fiore M.F."/>
        </authorList>
    </citation>
    <scope>NUCLEOTIDE SEQUENCE [LARGE SCALE GENOMIC DNA]</scope>
    <source>
        <strain evidence="3 4">CENA369</strain>
    </source>
</reference>
<feature type="chain" id="PRO_5035170110" evidence="2">
    <location>
        <begin position="27"/>
        <end position="169"/>
    </location>
</feature>
<accession>A0A8J7I3S8</accession>
<dbReference type="GO" id="GO:0030288">
    <property type="term" value="C:outer membrane-bounded periplasmic space"/>
    <property type="evidence" value="ECO:0007669"/>
    <property type="project" value="TreeGrafter"/>
</dbReference>
<name>A0A8J7I3S8_9NOST</name>
<comment type="caution">
    <text evidence="3">The sequence shown here is derived from an EMBL/GenBank/DDBJ whole genome shotgun (WGS) entry which is preliminary data.</text>
</comment>
<evidence type="ECO:0000313" key="4">
    <source>
        <dbReference type="Proteomes" id="UP000662314"/>
    </source>
</evidence>
<organism evidence="3 4">
    <name type="scientific">Dendronalium phyllosphericum CENA369</name>
    <dbReference type="NCBI Taxonomy" id="1725256"/>
    <lineage>
        <taxon>Bacteria</taxon>
        <taxon>Bacillati</taxon>
        <taxon>Cyanobacteriota</taxon>
        <taxon>Cyanophyceae</taxon>
        <taxon>Nostocales</taxon>
        <taxon>Nostocaceae</taxon>
        <taxon>Dendronalium</taxon>
        <taxon>Dendronalium phyllosphericum</taxon>
    </lineage>
</organism>
<feature type="region of interest" description="Disordered" evidence="1">
    <location>
        <begin position="33"/>
        <end position="53"/>
    </location>
</feature>
<dbReference type="InterPro" id="IPR052211">
    <property type="entry name" value="Cpx_auxiliary_protein"/>
</dbReference>
<dbReference type="EMBL" id="JAECZA010000056">
    <property type="protein sequence ID" value="MBH8574120.1"/>
    <property type="molecule type" value="Genomic_DNA"/>
</dbReference>
<keyword evidence="4" id="KW-1185">Reference proteome</keyword>
<dbReference type="AlphaFoldDB" id="A0A8J7I3S8"/>
<sequence>MKLKTLSLIAGAIALTLTATSFAVQAGTASSSPLLLAQTQTPKKERKGPWQSLGLTDAQKAQIQQIQRDSRTQIEAVFTPEQKAKIKAAMEARRAQRQAGERPQRGQGDRKNFFADLNLSQTQKDQIRQIRESSKKQMEAVLTPEQQAKLKQFHENARQRHQQRQQSNP</sequence>
<dbReference type="PANTHER" id="PTHR38102:SF1">
    <property type="entry name" value="PERIPLASMIC CHAPERONE SPY"/>
    <property type="match status" value="1"/>
</dbReference>
<keyword evidence="2" id="KW-0732">Signal</keyword>
<gene>
    <name evidence="3" type="ORF">I8752_14040</name>
</gene>
<feature type="signal peptide" evidence="2">
    <location>
        <begin position="1"/>
        <end position="26"/>
    </location>
</feature>